<dbReference type="GO" id="GO:0005576">
    <property type="term" value="C:extracellular region"/>
    <property type="evidence" value="ECO:0007669"/>
    <property type="project" value="UniProtKB-SubCell"/>
</dbReference>
<keyword evidence="8" id="KW-1185">Reference proteome</keyword>
<dbReference type="PANTHER" id="PTHR42792">
    <property type="entry name" value="FLAGELLIN"/>
    <property type="match status" value="1"/>
</dbReference>
<dbReference type="Pfam" id="PF00700">
    <property type="entry name" value="Flagellin_C"/>
    <property type="match status" value="1"/>
</dbReference>
<evidence type="ECO:0000256" key="1">
    <source>
        <dbReference type="ARBA" id="ARBA00005709"/>
    </source>
</evidence>
<dbReference type="Pfam" id="PF00669">
    <property type="entry name" value="Flagellin_N"/>
    <property type="match status" value="1"/>
</dbReference>
<proteinExistence type="inferred from homology"/>
<comment type="subcellular location">
    <subcellularLocation>
        <location evidence="4">Secreted</location>
    </subcellularLocation>
    <subcellularLocation>
        <location evidence="4">Bacterial flagellum</location>
    </subcellularLocation>
</comment>
<dbReference type="GO" id="GO:0005198">
    <property type="term" value="F:structural molecule activity"/>
    <property type="evidence" value="ECO:0007669"/>
    <property type="project" value="UniProtKB-UniRule"/>
</dbReference>
<gene>
    <name evidence="7" type="ORF">G4V39_00110</name>
</gene>
<dbReference type="RefSeq" id="WP_166030989.1">
    <property type="nucleotide sequence ID" value="NZ_CP048877.1"/>
</dbReference>
<evidence type="ECO:0000256" key="4">
    <source>
        <dbReference type="RuleBase" id="RU362073"/>
    </source>
</evidence>
<comment type="function">
    <text evidence="4">Flagellin is the subunit protein which polymerizes to form the filaments of bacterial flagella.</text>
</comment>
<dbReference type="Gene3D" id="6.10.280.190">
    <property type="match status" value="1"/>
</dbReference>
<dbReference type="PANTHER" id="PTHR42792:SF2">
    <property type="entry name" value="FLAGELLIN"/>
    <property type="match status" value="1"/>
</dbReference>
<dbReference type="AlphaFoldDB" id="A0A6G7PT80"/>
<reference evidence="7 8" key="1">
    <citation type="submission" date="2020-02" db="EMBL/GenBank/DDBJ databases">
        <title>Genome analysis of Thermosulfuriphilus ammonigenes ST65T, an anaerobic thermophilic chemolithoautotrophic bacterium isolated from a deep-sea hydrothermal vent.</title>
        <authorList>
            <person name="Slobodkina G."/>
            <person name="Allioux M."/>
            <person name="Merkel A."/>
            <person name="Alain K."/>
            <person name="Jebbar M."/>
            <person name="Slobodkin A."/>
        </authorList>
    </citation>
    <scope>NUCLEOTIDE SEQUENCE [LARGE SCALE GENOMIC DNA]</scope>
    <source>
        <strain evidence="7 8">ST65</strain>
    </source>
</reference>
<dbReference type="InterPro" id="IPR042187">
    <property type="entry name" value="Flagellin_C_sub2"/>
</dbReference>
<evidence type="ECO:0000259" key="6">
    <source>
        <dbReference type="Pfam" id="PF00700"/>
    </source>
</evidence>
<feature type="domain" description="Flagellin N-terminal" evidence="5">
    <location>
        <begin position="5"/>
        <end position="142"/>
    </location>
</feature>
<evidence type="ECO:0000313" key="8">
    <source>
        <dbReference type="Proteomes" id="UP000502179"/>
    </source>
</evidence>
<dbReference type="EMBL" id="CP048877">
    <property type="protein sequence ID" value="QIJ70766.1"/>
    <property type="molecule type" value="Genomic_DNA"/>
</dbReference>
<organism evidence="7 8">
    <name type="scientific">Thermosulfuriphilus ammonigenes</name>
    <dbReference type="NCBI Taxonomy" id="1936021"/>
    <lineage>
        <taxon>Bacteria</taxon>
        <taxon>Pseudomonadati</taxon>
        <taxon>Thermodesulfobacteriota</taxon>
        <taxon>Thermodesulfobacteria</taxon>
        <taxon>Thermodesulfobacteriales</taxon>
        <taxon>Thermodesulfobacteriaceae</taxon>
        <taxon>Thermosulfuriphilus</taxon>
    </lineage>
</organism>
<dbReference type="InterPro" id="IPR001492">
    <property type="entry name" value="Flagellin"/>
</dbReference>
<name>A0A6G7PT80_9BACT</name>
<evidence type="ECO:0000313" key="7">
    <source>
        <dbReference type="EMBL" id="QIJ70766.1"/>
    </source>
</evidence>
<dbReference type="Gene3D" id="1.20.1330.10">
    <property type="entry name" value="f41 fragment of flagellin, N-terminal domain"/>
    <property type="match status" value="2"/>
</dbReference>
<keyword evidence="3 4" id="KW-0975">Bacterial flagellum</keyword>
<evidence type="ECO:0000259" key="5">
    <source>
        <dbReference type="Pfam" id="PF00669"/>
    </source>
</evidence>
<keyword evidence="2 4" id="KW-0964">Secreted</keyword>
<evidence type="ECO:0000256" key="3">
    <source>
        <dbReference type="ARBA" id="ARBA00023143"/>
    </source>
</evidence>
<feature type="domain" description="Flagellin C-terminal" evidence="6">
    <location>
        <begin position="674"/>
        <end position="759"/>
    </location>
</feature>
<dbReference type="KEGG" id="tav:G4V39_00110"/>
<dbReference type="InterPro" id="IPR046358">
    <property type="entry name" value="Flagellin_C"/>
</dbReference>
<dbReference type="InterPro" id="IPR001029">
    <property type="entry name" value="Flagellin_N"/>
</dbReference>
<accession>A0A6G7PT80</accession>
<dbReference type="InterPro" id="IPR010810">
    <property type="entry name" value="Flagellin_hook_IN_motif"/>
</dbReference>
<dbReference type="Proteomes" id="UP000502179">
    <property type="component" value="Chromosome"/>
</dbReference>
<dbReference type="SUPFAM" id="SSF64518">
    <property type="entry name" value="Phase 1 flagellin"/>
    <property type="match status" value="1"/>
</dbReference>
<dbReference type="Gene3D" id="6.10.10.10">
    <property type="entry name" value="Flagellar export chaperone, C-terminal domain"/>
    <property type="match status" value="1"/>
</dbReference>
<evidence type="ECO:0000256" key="2">
    <source>
        <dbReference type="ARBA" id="ARBA00022525"/>
    </source>
</evidence>
<comment type="similarity">
    <text evidence="1 4">Belongs to the bacterial flagellin family.</text>
</comment>
<protein>
    <recommendedName>
        <fullName evidence="4">Flagellin</fullName>
    </recommendedName>
</protein>
<dbReference type="GO" id="GO:0009288">
    <property type="term" value="C:bacterial-type flagellum"/>
    <property type="evidence" value="ECO:0007669"/>
    <property type="project" value="UniProtKB-SubCell"/>
</dbReference>
<dbReference type="Gene3D" id="3.30.70.2120">
    <property type="match status" value="1"/>
</dbReference>
<dbReference type="PRINTS" id="PR00207">
    <property type="entry name" value="FLAGELLIN"/>
</dbReference>
<dbReference type="Pfam" id="PF07196">
    <property type="entry name" value="Flagellin_IN"/>
    <property type="match status" value="1"/>
</dbReference>
<sequence length="761" mass="79647">MPIVVNTNIASLNAQRNLTKTQSLLQRSLQRLSSGLRINSAKDDAAGLAISTRMTAQIRGLNQAIRNANNGISMLQTAEGALDEVTNMLQRIRELAVQAANDDATDEDRASLQLEVKQRIEEINRIANTTSFSGIKLLDGSLTKAEFQVGANSRETIEAKFSAVQAYKLGATGGTQTGEFGLVSVTNSGPGIGKPANAGSLAALEDGDLVINGYEIRGTRASDDPYSTTDHAASAIALAAAINDYAEKTGVRAVVNQAEVSFGITAGTDNLEAGDLVINGVNVGAVTVNASAVTVAQNLVEAINEISDSTGVMAEYAATGNTTAPYKITLKSIDGRNIEIEATLGAGEDVFTTDSGLSNVYNLDNGDNFVIRGSVTLRSQKDIVISGPGPNIAGFAEGTYEADTAFTNTEFTSSTFGIDNGDITIKVGDVGYTLTSTSTSDAYWNIDEDSSTSEVFLTAAYTTSSGDSSDAWSAVAIARKINNTEGLKDVVKATAYTKVDLGRVNAVDASSSDSIIFEINGVTVKIEADIEADDSTGVLVGAINNAIQQAVSSGTYRLAGIRAYMEEQSDGTSHLIIEAKYGQNIRLKFNGTASDGSTSLDTNNVDLFTHDGVDTTDSSVGYYYFKGTVALESLTGDPISIGGEDATVGGFDEADFGTVQSIDISTKAGAQKAIDIIDEALQQISDIRSQFGAVMNRLESTVSNLANVSENLSAARSRILDADFAAETAELTRAQILQQAGTAMLAQANMLPQAALSLLQG</sequence>